<dbReference type="CDD" id="cd16495">
    <property type="entry name" value="RING_CH-C4HC3_MARCH"/>
    <property type="match status" value="1"/>
</dbReference>
<evidence type="ECO:0000256" key="4">
    <source>
        <dbReference type="ARBA" id="ARBA00022723"/>
    </source>
</evidence>
<gene>
    <name evidence="13" type="ORF">ACJMK2_042317</name>
</gene>
<name>A0ABD3W6Z9_SINWO</name>
<dbReference type="AlphaFoldDB" id="A0ABD3W6Z9"/>
<keyword evidence="2" id="KW-0808">Transferase</keyword>
<dbReference type="Gene3D" id="3.30.40.10">
    <property type="entry name" value="Zinc/RING finger domain, C3HC4 (zinc finger)"/>
    <property type="match status" value="1"/>
</dbReference>
<dbReference type="PANTHER" id="PTHR46065">
    <property type="entry name" value="E3 UBIQUITIN-PROTEIN LIGASE MARCH 2/3 FAMILY MEMBER"/>
    <property type="match status" value="1"/>
</dbReference>
<evidence type="ECO:0000256" key="1">
    <source>
        <dbReference type="ARBA" id="ARBA00004141"/>
    </source>
</evidence>
<evidence type="ECO:0000259" key="12">
    <source>
        <dbReference type="PROSITE" id="PS51292"/>
    </source>
</evidence>
<evidence type="ECO:0000313" key="13">
    <source>
        <dbReference type="EMBL" id="KAL3869652.1"/>
    </source>
</evidence>
<dbReference type="Proteomes" id="UP001634394">
    <property type="component" value="Unassembled WGS sequence"/>
</dbReference>
<evidence type="ECO:0000256" key="2">
    <source>
        <dbReference type="ARBA" id="ARBA00022679"/>
    </source>
</evidence>
<dbReference type="Pfam" id="PF12906">
    <property type="entry name" value="RINGv"/>
    <property type="match status" value="1"/>
</dbReference>
<evidence type="ECO:0000313" key="14">
    <source>
        <dbReference type="Proteomes" id="UP001634394"/>
    </source>
</evidence>
<keyword evidence="8 11" id="KW-1133">Transmembrane helix</keyword>
<reference evidence="13 14" key="1">
    <citation type="submission" date="2024-11" db="EMBL/GenBank/DDBJ databases">
        <title>Chromosome-level genome assembly of the freshwater bivalve Anodonta woodiana.</title>
        <authorList>
            <person name="Chen X."/>
        </authorList>
    </citation>
    <scope>NUCLEOTIDE SEQUENCE [LARGE SCALE GENOMIC DNA]</scope>
    <source>
        <strain evidence="13">MN2024</strain>
        <tissue evidence="13">Gills</tissue>
    </source>
</reference>
<dbReference type="PANTHER" id="PTHR46065:SF3">
    <property type="entry name" value="FI20425P1"/>
    <property type="match status" value="1"/>
</dbReference>
<evidence type="ECO:0000256" key="5">
    <source>
        <dbReference type="ARBA" id="ARBA00022771"/>
    </source>
</evidence>
<evidence type="ECO:0000256" key="11">
    <source>
        <dbReference type="SAM" id="Phobius"/>
    </source>
</evidence>
<organism evidence="13 14">
    <name type="scientific">Sinanodonta woodiana</name>
    <name type="common">Chinese pond mussel</name>
    <name type="synonym">Anodonta woodiana</name>
    <dbReference type="NCBI Taxonomy" id="1069815"/>
    <lineage>
        <taxon>Eukaryota</taxon>
        <taxon>Metazoa</taxon>
        <taxon>Spiralia</taxon>
        <taxon>Lophotrochozoa</taxon>
        <taxon>Mollusca</taxon>
        <taxon>Bivalvia</taxon>
        <taxon>Autobranchia</taxon>
        <taxon>Heteroconchia</taxon>
        <taxon>Palaeoheterodonta</taxon>
        <taxon>Unionida</taxon>
        <taxon>Unionoidea</taxon>
        <taxon>Unionidae</taxon>
        <taxon>Unioninae</taxon>
        <taxon>Sinanodonta</taxon>
    </lineage>
</organism>
<dbReference type="PROSITE" id="PS51292">
    <property type="entry name" value="ZF_RING_CH"/>
    <property type="match status" value="1"/>
</dbReference>
<evidence type="ECO:0000256" key="7">
    <source>
        <dbReference type="ARBA" id="ARBA00022833"/>
    </source>
</evidence>
<keyword evidence="14" id="KW-1185">Reference proteome</keyword>
<comment type="caution">
    <text evidence="13">The sequence shown here is derived from an EMBL/GenBank/DDBJ whole genome shotgun (WGS) entry which is preliminary data.</text>
</comment>
<dbReference type="SMART" id="SM00744">
    <property type="entry name" value="RINGv"/>
    <property type="match status" value="1"/>
</dbReference>
<dbReference type="EMBL" id="JBJQND010000008">
    <property type="protein sequence ID" value="KAL3869652.1"/>
    <property type="molecule type" value="Genomic_DNA"/>
</dbReference>
<feature type="transmembrane region" description="Helical" evidence="11">
    <location>
        <begin position="256"/>
        <end position="276"/>
    </location>
</feature>
<keyword evidence="4" id="KW-0479">Metal-binding</keyword>
<evidence type="ECO:0000256" key="6">
    <source>
        <dbReference type="ARBA" id="ARBA00022786"/>
    </source>
</evidence>
<accession>A0ABD3W6Z9</accession>
<feature type="region of interest" description="Disordered" evidence="10">
    <location>
        <begin position="1"/>
        <end position="37"/>
    </location>
</feature>
<evidence type="ECO:0000256" key="9">
    <source>
        <dbReference type="ARBA" id="ARBA00023136"/>
    </source>
</evidence>
<proteinExistence type="predicted"/>
<keyword evidence="5" id="KW-0863">Zinc-finger</keyword>
<feature type="transmembrane region" description="Helical" evidence="11">
    <location>
        <begin position="183"/>
        <end position="208"/>
    </location>
</feature>
<dbReference type="InterPro" id="IPR011016">
    <property type="entry name" value="Znf_RING-CH"/>
</dbReference>
<dbReference type="SUPFAM" id="SSF57850">
    <property type="entry name" value="RING/U-box"/>
    <property type="match status" value="1"/>
</dbReference>
<comment type="subcellular location">
    <subcellularLocation>
        <location evidence="1">Membrane</location>
        <topology evidence="1">Multi-pass membrane protein</topology>
    </subcellularLocation>
</comment>
<sequence length="313" mass="35793">MEENEDAEVNQHLTGYNEDNHNDEEENSGTSSDSSYEDSSHALPLYIPTSSSIVKLPNSPLVAIVYVDSPESGVHQAVSGHVFGSAGSMFSTQTFSENGSSLLPFCRICLMPDEEGLLFSPCRCTGSLTYVHQRCIKKWMNVLSRKKKTKQPRCEICQYKFRWSSHFKWKHWSFPRISHRDKILHSIFFFFLFIIIGCVASLALCGIYDTERKRDKESAQTGQGYTTSLGIKTNENKTVVATPSDEKINEIRTNDVITISCAILFIFSTLVCWVVEWNAKHSVIKLYKRFRRRNNEWVIEPYDSLYDDTAHAK</sequence>
<keyword evidence="3 11" id="KW-0812">Transmembrane</keyword>
<keyword evidence="7" id="KW-0862">Zinc</keyword>
<keyword evidence="9 11" id="KW-0472">Membrane</keyword>
<dbReference type="GO" id="GO:0008270">
    <property type="term" value="F:zinc ion binding"/>
    <property type="evidence" value="ECO:0007669"/>
    <property type="project" value="UniProtKB-KW"/>
</dbReference>
<evidence type="ECO:0000256" key="8">
    <source>
        <dbReference type="ARBA" id="ARBA00022989"/>
    </source>
</evidence>
<feature type="domain" description="RING-CH-type" evidence="12">
    <location>
        <begin position="98"/>
        <end position="164"/>
    </location>
</feature>
<keyword evidence="6" id="KW-0833">Ubl conjugation pathway</keyword>
<evidence type="ECO:0000256" key="10">
    <source>
        <dbReference type="SAM" id="MobiDB-lite"/>
    </source>
</evidence>
<dbReference type="GO" id="GO:0016020">
    <property type="term" value="C:membrane"/>
    <property type="evidence" value="ECO:0007669"/>
    <property type="project" value="UniProtKB-SubCell"/>
</dbReference>
<dbReference type="GO" id="GO:0016740">
    <property type="term" value="F:transferase activity"/>
    <property type="evidence" value="ECO:0007669"/>
    <property type="project" value="UniProtKB-KW"/>
</dbReference>
<dbReference type="InterPro" id="IPR013083">
    <property type="entry name" value="Znf_RING/FYVE/PHD"/>
</dbReference>
<evidence type="ECO:0000256" key="3">
    <source>
        <dbReference type="ARBA" id="ARBA00022692"/>
    </source>
</evidence>
<protein>
    <recommendedName>
        <fullName evidence="12">RING-CH-type domain-containing protein</fullName>
    </recommendedName>
</protein>